<keyword evidence="6" id="KW-0414">Isoprene biosynthesis</keyword>
<dbReference type="GO" id="GO:0005737">
    <property type="term" value="C:cytoplasm"/>
    <property type="evidence" value="ECO:0007669"/>
    <property type="project" value="UniProtKB-ARBA"/>
</dbReference>
<dbReference type="FunFam" id="1.10.600.10:FF:000001">
    <property type="entry name" value="Geranylgeranyl diphosphate synthase"/>
    <property type="match status" value="1"/>
</dbReference>
<evidence type="ECO:0000256" key="4">
    <source>
        <dbReference type="ARBA" id="ARBA00022723"/>
    </source>
</evidence>
<gene>
    <name evidence="8" type="ORF">IAA31_08120</name>
</gene>
<evidence type="ECO:0000256" key="2">
    <source>
        <dbReference type="ARBA" id="ARBA00006706"/>
    </source>
</evidence>
<dbReference type="GO" id="GO:0046872">
    <property type="term" value="F:metal ion binding"/>
    <property type="evidence" value="ECO:0007669"/>
    <property type="project" value="UniProtKB-KW"/>
</dbReference>
<dbReference type="EMBL" id="JAHLFG010000089">
    <property type="protein sequence ID" value="MBU3827432.1"/>
    <property type="molecule type" value="Genomic_DNA"/>
</dbReference>
<dbReference type="NCBIfam" id="NF045485">
    <property type="entry name" value="FPPsyn"/>
    <property type="match status" value="1"/>
</dbReference>
<dbReference type="InterPro" id="IPR053378">
    <property type="entry name" value="Prenyl_diphosphate_synthase"/>
</dbReference>
<dbReference type="Gene3D" id="1.10.600.10">
    <property type="entry name" value="Farnesyl Diphosphate Synthase"/>
    <property type="match status" value="1"/>
</dbReference>
<protein>
    <submittedName>
        <fullName evidence="8">Polyprenyl synthetase family protein</fullName>
    </submittedName>
</protein>
<dbReference type="AlphaFoldDB" id="A0A9E2NSS5"/>
<comment type="caution">
    <text evidence="8">The sequence shown here is derived from an EMBL/GenBank/DDBJ whole genome shotgun (WGS) entry which is preliminary data.</text>
</comment>
<evidence type="ECO:0000313" key="9">
    <source>
        <dbReference type="Proteomes" id="UP000824150"/>
    </source>
</evidence>
<dbReference type="PROSITE" id="PS00444">
    <property type="entry name" value="POLYPRENYL_SYNTHASE_2"/>
    <property type="match status" value="1"/>
</dbReference>
<reference evidence="8" key="1">
    <citation type="journal article" date="2021" name="PeerJ">
        <title>Extensive microbial diversity within the chicken gut microbiome revealed by metagenomics and culture.</title>
        <authorList>
            <person name="Gilroy R."/>
            <person name="Ravi A."/>
            <person name="Getino M."/>
            <person name="Pursley I."/>
            <person name="Horton D.L."/>
            <person name="Alikhan N.F."/>
            <person name="Baker D."/>
            <person name="Gharbi K."/>
            <person name="Hall N."/>
            <person name="Watson M."/>
            <person name="Adriaenssens E.M."/>
            <person name="Foster-Nyarko E."/>
            <person name="Jarju S."/>
            <person name="Secka A."/>
            <person name="Antonio M."/>
            <person name="Oren A."/>
            <person name="Chaudhuri R.R."/>
            <person name="La Ragione R."/>
            <person name="Hildebrand F."/>
            <person name="Pallen M.J."/>
        </authorList>
    </citation>
    <scope>NUCLEOTIDE SEQUENCE</scope>
    <source>
        <strain evidence="8">687</strain>
    </source>
</reference>
<dbReference type="InterPro" id="IPR000092">
    <property type="entry name" value="Polyprenyl_synt"/>
</dbReference>
<proteinExistence type="inferred from homology"/>
<evidence type="ECO:0000256" key="5">
    <source>
        <dbReference type="ARBA" id="ARBA00022842"/>
    </source>
</evidence>
<dbReference type="InterPro" id="IPR008949">
    <property type="entry name" value="Isoprenoid_synthase_dom_sf"/>
</dbReference>
<keyword evidence="4" id="KW-0479">Metal-binding</keyword>
<evidence type="ECO:0000256" key="1">
    <source>
        <dbReference type="ARBA" id="ARBA00001946"/>
    </source>
</evidence>
<accession>A0A9E2NSS5</accession>
<dbReference type="PANTHER" id="PTHR43281">
    <property type="entry name" value="FARNESYL DIPHOSPHATE SYNTHASE"/>
    <property type="match status" value="1"/>
</dbReference>
<dbReference type="GO" id="GO:0016114">
    <property type="term" value="P:terpenoid biosynthetic process"/>
    <property type="evidence" value="ECO:0007669"/>
    <property type="project" value="UniProtKB-ARBA"/>
</dbReference>
<dbReference type="PANTHER" id="PTHR43281:SF1">
    <property type="entry name" value="FARNESYL DIPHOSPHATE SYNTHASE"/>
    <property type="match status" value="1"/>
</dbReference>
<evidence type="ECO:0000256" key="6">
    <source>
        <dbReference type="ARBA" id="ARBA00023229"/>
    </source>
</evidence>
<comment type="similarity">
    <text evidence="2 7">Belongs to the FPP/GGPP synthase family.</text>
</comment>
<sequence>MDLKQYSAQVQTRINDLMERKVDALDEAAVQLKAAMRYGLLLGGKRARPLLVYATGQLFGVSQAQLDHAAAAIECIHAYSLIHDDMPEMDNDLLRRGKPSVHAAFSPQLALLAGDALQALAFEFLGSSPLDPAITVEQMQLLATNAGYSGMCGGQALDLQSEHQQISYESLRQLHAKKTGALIKAAVLMGAVAGKPSPQARQAVTTYAEKIGLAFQIWDDVLDVIGDSAVTGKPVGNDEQAGKSTYPSLFGLDKAKKLAVQAKDDALAALASPALAGLDSALLEQFALFCVSRDH</sequence>
<reference evidence="8" key="2">
    <citation type="submission" date="2021-04" db="EMBL/GenBank/DDBJ databases">
        <authorList>
            <person name="Gilroy R."/>
        </authorList>
    </citation>
    <scope>NUCLEOTIDE SEQUENCE</scope>
    <source>
        <strain evidence="8">687</strain>
    </source>
</reference>
<name>A0A9E2NSS5_9GAMM</name>
<organism evidence="8 9">
    <name type="scientific">Candidatus Anaerobiospirillum merdipullorum</name>
    <dbReference type="NCBI Taxonomy" id="2838450"/>
    <lineage>
        <taxon>Bacteria</taxon>
        <taxon>Pseudomonadati</taxon>
        <taxon>Pseudomonadota</taxon>
        <taxon>Gammaproteobacteria</taxon>
        <taxon>Aeromonadales</taxon>
        <taxon>Succinivibrionaceae</taxon>
        <taxon>Anaerobiospirillum</taxon>
    </lineage>
</organism>
<dbReference type="GO" id="GO:0008654">
    <property type="term" value="P:phospholipid biosynthetic process"/>
    <property type="evidence" value="ECO:0007669"/>
    <property type="project" value="UniProtKB-ARBA"/>
</dbReference>
<dbReference type="SFLD" id="SFLDG01017">
    <property type="entry name" value="Polyprenyl_Transferase_Like"/>
    <property type="match status" value="1"/>
</dbReference>
<dbReference type="GO" id="GO:0004659">
    <property type="term" value="F:prenyltransferase activity"/>
    <property type="evidence" value="ECO:0007669"/>
    <property type="project" value="InterPro"/>
</dbReference>
<dbReference type="PROSITE" id="PS00723">
    <property type="entry name" value="POLYPRENYL_SYNTHASE_1"/>
    <property type="match status" value="1"/>
</dbReference>
<keyword evidence="3 7" id="KW-0808">Transferase</keyword>
<dbReference type="SFLD" id="SFLDS00005">
    <property type="entry name" value="Isoprenoid_Synthase_Type_I"/>
    <property type="match status" value="1"/>
</dbReference>
<dbReference type="Proteomes" id="UP000824150">
    <property type="component" value="Unassembled WGS sequence"/>
</dbReference>
<comment type="cofactor">
    <cofactor evidence="1">
        <name>Mg(2+)</name>
        <dbReference type="ChEBI" id="CHEBI:18420"/>
    </cofactor>
</comment>
<evidence type="ECO:0000313" key="8">
    <source>
        <dbReference type="EMBL" id="MBU3827432.1"/>
    </source>
</evidence>
<evidence type="ECO:0000256" key="3">
    <source>
        <dbReference type="ARBA" id="ARBA00022679"/>
    </source>
</evidence>
<dbReference type="InterPro" id="IPR033749">
    <property type="entry name" value="Polyprenyl_synt_CS"/>
</dbReference>
<evidence type="ECO:0000256" key="7">
    <source>
        <dbReference type="RuleBase" id="RU004466"/>
    </source>
</evidence>
<dbReference type="CDD" id="cd00685">
    <property type="entry name" value="Trans_IPPS_HT"/>
    <property type="match status" value="1"/>
</dbReference>
<dbReference type="Pfam" id="PF00348">
    <property type="entry name" value="polyprenyl_synt"/>
    <property type="match status" value="1"/>
</dbReference>
<dbReference type="SUPFAM" id="SSF48576">
    <property type="entry name" value="Terpenoid synthases"/>
    <property type="match status" value="1"/>
</dbReference>
<keyword evidence="5" id="KW-0460">Magnesium</keyword>